<sequence length="488" mass="55373">MRRLLILLLSITSLTYADKKNINDSKPIVKQKIKCNMTLQYMVLPEEVDTFKEFLSEGIFYGRLRFNYFNFDTKSKGVDHYALGIGGSLIYKSALYKGFSITSGIYTSQNPWHDNIPASSYRSGKDTLNRYNLATSGSYGNTVFAQNYIEYTKGKNNLKLGQFTMETSLAKSNDTKMIPNTFQGIYTQLSPFAKTKVKMAYITKQKLRDHDSFHHVLAYDSSNDPYASWRENDDGAMHRGLTLEKLKDKGIDDKLIIFNLKNRSIKNTTLKADLLTVPDLLSTAIIEATYTIKTDFAKIKPSVRYLKQFDNGAGAIGGANLRNNTTGYKNPNSLSSALVAGRVDFIKGAGSLRLGYSKIADQADLVAPWRGFPTSGYSRAMGQTNWYANTETFMIRADYDLNKAKIIDGGRFMMRYAQEDFDDKKAGVSADVNVLTVDLVKRFTQYPNFIAKLRTAFVYQDHKVLNLDNTYKQDPSYKEIRFEMNYLF</sequence>
<protein>
    <recommendedName>
        <fullName evidence="2">Outer membrane porin, OprD family</fullName>
    </recommendedName>
</protein>
<gene>
    <name evidence="1" type="ORF">MNB_SV-14-959</name>
</gene>
<evidence type="ECO:0000313" key="1">
    <source>
        <dbReference type="EMBL" id="SFV65048.1"/>
    </source>
</evidence>
<dbReference type="InterPro" id="IPR023614">
    <property type="entry name" value="Porin_dom_sf"/>
</dbReference>
<proteinExistence type="predicted"/>
<dbReference type="EMBL" id="FPHN01000178">
    <property type="protein sequence ID" value="SFV65048.1"/>
    <property type="molecule type" value="Genomic_DNA"/>
</dbReference>
<organism evidence="1">
    <name type="scientific">hydrothermal vent metagenome</name>
    <dbReference type="NCBI Taxonomy" id="652676"/>
    <lineage>
        <taxon>unclassified sequences</taxon>
        <taxon>metagenomes</taxon>
        <taxon>ecological metagenomes</taxon>
    </lineage>
</organism>
<dbReference type="Gene3D" id="2.40.160.10">
    <property type="entry name" value="Porin"/>
    <property type="match status" value="1"/>
</dbReference>
<dbReference type="AlphaFoldDB" id="A0A1W1CGQ4"/>
<evidence type="ECO:0008006" key="2">
    <source>
        <dbReference type="Google" id="ProtNLM"/>
    </source>
</evidence>
<name>A0A1W1CGQ4_9ZZZZ</name>
<accession>A0A1W1CGQ4</accession>
<reference evidence="1" key="1">
    <citation type="submission" date="2016-10" db="EMBL/GenBank/DDBJ databases">
        <authorList>
            <person name="de Groot N.N."/>
        </authorList>
    </citation>
    <scope>NUCLEOTIDE SEQUENCE</scope>
</reference>